<dbReference type="PROSITE" id="PS50077">
    <property type="entry name" value="HEAT_REPEAT"/>
    <property type="match status" value="3"/>
</dbReference>
<feature type="domain" description="TOG" evidence="6">
    <location>
        <begin position="1400"/>
        <end position="1629"/>
    </location>
</feature>
<dbReference type="PANTHER" id="PTHR23346:SF7">
    <property type="entry name" value="STALLED RIBOSOME SENSOR GCN1"/>
    <property type="match status" value="1"/>
</dbReference>
<dbReference type="InterPro" id="IPR056809">
    <property type="entry name" value="HEAT_GCN1_fung"/>
</dbReference>
<accession>L8WMM4</accession>
<dbReference type="Gene3D" id="1.25.10.10">
    <property type="entry name" value="Leucine-rich Repeat Variant"/>
    <property type="match status" value="6"/>
</dbReference>
<dbReference type="Pfam" id="PF23271">
    <property type="entry name" value="HEAT_GCN1"/>
    <property type="match status" value="1"/>
</dbReference>
<dbReference type="Pfam" id="PF24993">
    <property type="entry name" value="GNC1_N"/>
    <property type="match status" value="1"/>
</dbReference>
<dbReference type="OrthoDB" id="5148094at2759"/>
<feature type="compositionally biased region" description="Low complexity" evidence="5">
    <location>
        <begin position="680"/>
        <end position="700"/>
    </location>
</feature>
<evidence type="ECO:0000313" key="8">
    <source>
        <dbReference type="Proteomes" id="UP000011668"/>
    </source>
</evidence>
<feature type="region of interest" description="Disordered" evidence="5">
    <location>
        <begin position="343"/>
        <end position="363"/>
    </location>
</feature>
<feature type="compositionally biased region" description="Basic residues" evidence="5">
    <location>
        <begin position="1966"/>
        <end position="1978"/>
    </location>
</feature>
<keyword evidence="4" id="KW-0175">Coiled coil</keyword>
<feature type="repeat" description="HEAT" evidence="3">
    <location>
        <begin position="1687"/>
        <end position="1725"/>
    </location>
</feature>
<dbReference type="InterPro" id="IPR056810">
    <property type="entry name" value="GNC1-like_N"/>
</dbReference>
<dbReference type="SUPFAM" id="SSF48371">
    <property type="entry name" value="ARM repeat"/>
    <property type="match status" value="3"/>
</dbReference>
<dbReference type="Proteomes" id="UP000011668">
    <property type="component" value="Unassembled WGS sequence"/>
</dbReference>
<comment type="similarity">
    <text evidence="1">Belongs to the GCN1 family.</text>
</comment>
<evidence type="ECO:0000256" key="4">
    <source>
        <dbReference type="SAM" id="Coils"/>
    </source>
</evidence>
<feature type="domain" description="TOG" evidence="6">
    <location>
        <begin position="1643"/>
        <end position="1867"/>
    </location>
</feature>
<gene>
    <name evidence="7" type="ORF">AG1IA_06767</name>
</gene>
<keyword evidence="2" id="KW-0677">Repeat</keyword>
<evidence type="ECO:0000256" key="2">
    <source>
        <dbReference type="ARBA" id="ARBA00022737"/>
    </source>
</evidence>
<dbReference type="GO" id="GO:0034198">
    <property type="term" value="P:cellular response to amino acid starvation"/>
    <property type="evidence" value="ECO:0007669"/>
    <property type="project" value="TreeGrafter"/>
</dbReference>
<dbReference type="InterPro" id="IPR021133">
    <property type="entry name" value="HEAT_type_2"/>
</dbReference>
<dbReference type="GO" id="GO:0005829">
    <property type="term" value="C:cytosol"/>
    <property type="evidence" value="ECO:0007669"/>
    <property type="project" value="TreeGrafter"/>
</dbReference>
<feature type="compositionally biased region" description="Pro residues" evidence="5">
    <location>
        <begin position="345"/>
        <end position="357"/>
    </location>
</feature>
<feature type="region of interest" description="Disordered" evidence="5">
    <location>
        <begin position="651"/>
        <end position="711"/>
    </location>
</feature>
<dbReference type="EMBL" id="AFRT01001889">
    <property type="protein sequence ID" value="ELU39205.1"/>
    <property type="molecule type" value="Genomic_DNA"/>
</dbReference>
<evidence type="ECO:0000313" key="7">
    <source>
        <dbReference type="EMBL" id="ELU39205.1"/>
    </source>
</evidence>
<dbReference type="Pfam" id="PF12074">
    <property type="entry name" value="Gcn1_N"/>
    <property type="match status" value="2"/>
</dbReference>
<evidence type="ECO:0000256" key="3">
    <source>
        <dbReference type="PROSITE-ProRule" id="PRU00103"/>
    </source>
</evidence>
<feature type="compositionally biased region" description="Low complexity" evidence="5">
    <location>
        <begin position="651"/>
        <end position="672"/>
    </location>
</feature>
<dbReference type="GO" id="GO:0006417">
    <property type="term" value="P:regulation of translation"/>
    <property type="evidence" value="ECO:0007669"/>
    <property type="project" value="TreeGrafter"/>
</dbReference>
<comment type="caution">
    <text evidence="7">The sequence shown here is derived from an EMBL/GenBank/DDBJ whole genome shotgun (WGS) entry which is preliminary data.</text>
</comment>
<dbReference type="HOGENOM" id="CLU_000504_2_0_1"/>
<dbReference type="STRING" id="983506.L8WMM4"/>
<feature type="region of interest" description="Disordered" evidence="5">
    <location>
        <begin position="1"/>
        <end position="24"/>
    </location>
</feature>
<feature type="region of interest" description="Disordered" evidence="5">
    <location>
        <begin position="1947"/>
        <end position="1982"/>
    </location>
</feature>
<dbReference type="PANTHER" id="PTHR23346">
    <property type="entry name" value="TRANSLATIONAL ACTIVATOR GCN1-RELATED"/>
    <property type="match status" value="1"/>
</dbReference>
<dbReference type="GO" id="GO:0019887">
    <property type="term" value="F:protein kinase regulator activity"/>
    <property type="evidence" value="ECO:0007669"/>
    <property type="project" value="TreeGrafter"/>
</dbReference>
<dbReference type="Pfam" id="PF24987">
    <property type="entry name" value="HEAT_EF3_N"/>
    <property type="match status" value="2"/>
</dbReference>
<dbReference type="InterPro" id="IPR057546">
    <property type="entry name" value="HEAT_GCN1"/>
</dbReference>
<dbReference type="OMA" id="KYATQRG"/>
<feature type="repeat" description="HEAT" evidence="3">
    <location>
        <begin position="1571"/>
        <end position="1609"/>
    </location>
</feature>
<dbReference type="InterPro" id="IPR011989">
    <property type="entry name" value="ARM-like"/>
</dbReference>
<dbReference type="SMART" id="SM01349">
    <property type="entry name" value="TOG"/>
    <property type="match status" value="2"/>
</dbReference>
<evidence type="ECO:0000256" key="1">
    <source>
        <dbReference type="ARBA" id="ARBA00007366"/>
    </source>
</evidence>
<dbReference type="InterPro" id="IPR034085">
    <property type="entry name" value="TOG"/>
</dbReference>
<proteinExistence type="inferred from homology"/>
<dbReference type="InterPro" id="IPR022716">
    <property type="entry name" value="Gcn1_N"/>
</dbReference>
<keyword evidence="8" id="KW-1185">Reference proteome</keyword>
<name>L8WMM4_THACA</name>
<feature type="repeat" description="HEAT" evidence="3">
    <location>
        <begin position="2039"/>
        <end position="2077"/>
    </location>
</feature>
<protein>
    <submittedName>
        <fullName evidence="7">Translational activator, putative</fullName>
    </submittedName>
</protein>
<evidence type="ECO:0000256" key="5">
    <source>
        <dbReference type="SAM" id="MobiDB-lite"/>
    </source>
</evidence>
<reference evidence="7 8" key="1">
    <citation type="journal article" date="2013" name="Nat. Commun.">
        <title>The evolution and pathogenic mechanisms of the rice sheath blight pathogen.</title>
        <authorList>
            <person name="Zheng A."/>
            <person name="Lin R."/>
            <person name="Xu L."/>
            <person name="Qin P."/>
            <person name="Tang C."/>
            <person name="Ai P."/>
            <person name="Zhang D."/>
            <person name="Liu Y."/>
            <person name="Sun Z."/>
            <person name="Feng H."/>
            <person name="Wang Y."/>
            <person name="Chen Y."/>
            <person name="Liang X."/>
            <person name="Fu R."/>
            <person name="Li Q."/>
            <person name="Zhang J."/>
            <person name="Yu X."/>
            <person name="Xie Z."/>
            <person name="Ding L."/>
            <person name="Guan P."/>
            <person name="Tang J."/>
            <person name="Liang Y."/>
            <person name="Wang S."/>
            <person name="Deng Q."/>
            <person name="Li S."/>
            <person name="Zhu J."/>
            <person name="Wang L."/>
            <person name="Liu H."/>
            <person name="Li P."/>
        </authorList>
    </citation>
    <scope>NUCLEOTIDE SEQUENCE [LARGE SCALE GENOMIC DNA]</scope>
    <source>
        <strain evidence="8">AG-1 IA</strain>
    </source>
</reference>
<evidence type="ECO:0000259" key="6">
    <source>
        <dbReference type="SMART" id="SM01349"/>
    </source>
</evidence>
<sequence length="2589" mass="279639">MSKAEIHSWVSTAQHEDASDDGQETVDVASVAINEEEDWAHFMVIAQRRLLGDGTRGRIEFLKEQLGVVANRGGEYISQEQSLEILHLLILTVPRYSDSDSRNAVLECVNSLLRRDVSPATPPPTPSLISHTLIAWIAKESSKPIAPSNYFVLLTWIAAAFSACAKRDTFSSAKTFKVVANTMAVLADAVSRGGKSGAIRSNHALIPTVVDTLLETAKTASVPLNYAVLIGIAVDVSLRLRPPKPNDESPGPTYIGLIKKSFHDLIKNCITEEDLTNTVVPSAEKAILRSPEVSLHGKPFGICIIHGWSLFTRVLTPAINATKSTNPVARSGSIQVVKSLLAPSTPKPQLPGSPPNTSPTTNSEEIHAQNIQAARDLILVPLQTAKTTSADHRATLGAISSALPKSQGRTIDVLSSVVPGVAKDGKEDGWPPVGEIPKEVVTALTKEMGSSKIPVRRAACAAVGDALWELASQNESWTPAAASFLVALSPAFENNLKTASATPLNLPAGPLEGYVAAAIGFAKGGKDGIGMSFSNTGYRFVTPCGGFSIEEPSTHWDCWYCCQALIFALGQGLGKGERPSGGNMASSCGHCDTRMVRGKSALGGIFVYCAVRSTHHNTRRLALENLSKLSQRFPKSVIPLVVEAIVAATETKPKAAPTTSTSTLASTAKPATGAKAPVKPTATPVAKASTPATKPAATVSDEGPQNTSRPNPTTILQAKLSALLASITPSAEHVEEPLRGDLVVEMVGVAHRDAVCEWFASPQRQLWVDLCLRAKLDPHILVTRKVDRLLELVLLKQGEHSEETTKSAYRALSSIVFIAPSIVLPHVISEIRQSLAPSQVEALGAVDFAIWRTPKGTMFHDVLANKKGPVLNNKSKDADIEKWEAELRKTLENKKGAATKALSKQEQAQVNAQLEKEDATRSNVQRVKDDMLRGLALIKSLVAAGVPELSVHVASIAKLLLDGALKKGSSLVGGEAFETYLDLANMCSDRLDVFKRWIGVATLRVFDVPDVPEELKLEPLAGMHVELYAVAPFDPSTYAYTSPFIDHVIRSGGISTATPEEALEQVSLAMDIIQFHCGECESAAARSLIHIIGTVPKIAKNAVSALVDLGQSISANVTEEETNVLLRSTLAQEAYVRNACLQALQPFDLTELDWSPEIWIACHDEDEQNARLARHLWEDNGLDIPSGYITELLPFLDHENKYVRTAAGEAIAESVSTLPETLPQLMLTLEEFYREKAKILAPEFDEYGMVIESSLDRADPWPARAAIANTFRHLAPYFTETEVVPFFEFLIKDEALGDRHAAVRRNMLDAGIAILDLHGDKKLQEMIEMFEKYLSSPSSGTDTSDNIREAVVVLFGRHAGHLEASDPRVPQVVDRLVEALKTPSEVVQIAVADCLPGLVKLMKARLPKLVDQLFDELVNGAKYAQRRGAAYGLAGVLKGRGIIGFKEFDIVGRLRRAMDDKKRFEARQGAVFVFETLSATLGRLFEPYIPLILPLLLGAFGDGTPDVREATIDASKVIMANMSGYGVKLILPTLLETLEEKQWRTKKGSIELLGSMAYCAPKQLSVSLPTVIPQLTGVLTDSHAQVRSAANKSLKQFGEVINNPEIQSLVPTLLKAMVDPDKTSNALTNLLKTSFVHYIDSPSLLIPIIVRGLKERSSDTKRKAVQIVGNLSSLTDSKDFIPYLSQLMPLVHIVLVDPVPEARATAAKALGTLIERLGEANFPDMVENLLQTLKTDTSGVDRQGAAQGLSEVLSGLGMERMEGLLPEVIASISSPRPYVREGFMSLLVYLPATFGHRFTPHLSRIIPPILSGLADSEESVRSASMKAGRMIVTNYSSKAIDLLLPELEKGMFDSGWRIRHSSITLVGELLFRVSGISGKAEIEEDEEEAIDTTAAESSRRALTEALGKERRDRILAALYIVRQDAVAAVRVASIHIWKALVANTPRTGKISSRPAPNAHRPDRRSLGKPRFRPARGTKSRMGQKLCRKLGEKILGEIVPLLRTAATSPNPATREGVCLVLTEIMLNTTESQREGHEAEITAAVRVSLVDSEPAVRAAAAQAFDVLQEHLGAQAIDQTIPTLLEALRDSSDSSGTALQALKEVMMVRATTVFPVLIPSLITQPITISNARAMASLVTVAGNALSKRLTQILTALVKSLETEKDEETREAVSEATTALLASISDAEGLNTLMMLLLSWVKHDSPRRRISALEFFGIFCKNTELDFEIYRVDWIRVLVPMLDDSDESVIEPAWNALDEFVKSLGKDDLEGLSVPLRRALESTGAPGRYVPGLGLPKGLSPLLPIIFAGLTTGNSEQREQSAYAIGDLVTRTEESALKPFTTQLTGPLIRVITQATTYPPAVKSAILSALTTLLAVVPTFVKPFFPQLQRTFVKAVQDPASLVVRTRAVEALGVLMKSHTRGDVLAAELLKEIRASMFEDEPIAASLVLALAGVVKNSGANVGSASRQAIIELILDSAGKSESGQAHQDNYNAAVGQLFASLGDQPDVKPIIDAHILANTPTSPLSSQLLLAVAQDSPQTLITFKCAPSAVKKVVQSIGTDQPSVSRPAREARDVFKNSSAWKDDAAVQAAFA</sequence>
<feature type="coiled-coil region" evidence="4">
    <location>
        <begin position="873"/>
        <end position="908"/>
    </location>
</feature>
<dbReference type="Pfam" id="PF24916">
    <property type="entry name" value="HEAT_GCN1_fung"/>
    <property type="match status" value="1"/>
</dbReference>
<organism evidence="7 8">
    <name type="scientific">Thanatephorus cucumeris (strain AG1-IA)</name>
    <name type="common">Rice sheath blight fungus</name>
    <name type="synonym">Rhizoctonia solani</name>
    <dbReference type="NCBI Taxonomy" id="983506"/>
    <lineage>
        <taxon>Eukaryota</taxon>
        <taxon>Fungi</taxon>
        <taxon>Dikarya</taxon>
        <taxon>Basidiomycota</taxon>
        <taxon>Agaricomycotina</taxon>
        <taxon>Agaricomycetes</taxon>
        <taxon>Cantharellales</taxon>
        <taxon>Ceratobasidiaceae</taxon>
        <taxon>Rhizoctonia</taxon>
        <taxon>Rhizoctonia solani AG-1</taxon>
    </lineage>
</organism>
<dbReference type="Pfam" id="PF24984">
    <property type="entry name" value="HEAT_EF3_GNC1"/>
    <property type="match status" value="1"/>
</dbReference>
<dbReference type="InterPro" id="IPR016024">
    <property type="entry name" value="ARM-type_fold"/>
</dbReference>